<dbReference type="SUPFAM" id="SSF56281">
    <property type="entry name" value="Metallo-hydrolase/oxidoreductase"/>
    <property type="match status" value="1"/>
</dbReference>
<name>A0A9D1FA24_9FIRM</name>
<gene>
    <name evidence="1" type="ORF">IAA83_08010</name>
</gene>
<evidence type="ECO:0000313" key="2">
    <source>
        <dbReference type="Proteomes" id="UP000886741"/>
    </source>
</evidence>
<reference evidence="1" key="1">
    <citation type="submission" date="2020-10" db="EMBL/GenBank/DDBJ databases">
        <authorList>
            <person name="Gilroy R."/>
        </authorList>
    </citation>
    <scope>NUCLEOTIDE SEQUENCE</scope>
    <source>
        <strain evidence="1">ChiBcec16-1751</strain>
    </source>
</reference>
<dbReference type="Proteomes" id="UP000886741">
    <property type="component" value="Unassembled WGS sequence"/>
</dbReference>
<dbReference type="PANTHER" id="PTHR42967:SF1">
    <property type="entry name" value="MBL FOLD METALLO-HYDROLASE"/>
    <property type="match status" value="1"/>
</dbReference>
<proteinExistence type="predicted"/>
<reference evidence="1" key="2">
    <citation type="journal article" date="2021" name="PeerJ">
        <title>Extensive microbial diversity within the chicken gut microbiome revealed by metagenomics and culture.</title>
        <authorList>
            <person name="Gilroy R."/>
            <person name="Ravi A."/>
            <person name="Getino M."/>
            <person name="Pursley I."/>
            <person name="Horton D.L."/>
            <person name="Alikhan N.F."/>
            <person name="Baker D."/>
            <person name="Gharbi K."/>
            <person name="Hall N."/>
            <person name="Watson M."/>
            <person name="Adriaenssens E.M."/>
            <person name="Foster-Nyarko E."/>
            <person name="Jarju S."/>
            <person name="Secka A."/>
            <person name="Antonio M."/>
            <person name="Oren A."/>
            <person name="Chaudhuri R.R."/>
            <person name="La Ragione R."/>
            <person name="Hildebrand F."/>
            <person name="Pallen M.J."/>
        </authorList>
    </citation>
    <scope>NUCLEOTIDE SEQUENCE</scope>
    <source>
        <strain evidence="1">ChiBcec16-1751</strain>
    </source>
</reference>
<accession>A0A9D1FA24</accession>
<dbReference type="EMBL" id="DVJJ01000118">
    <property type="protein sequence ID" value="HIS65297.1"/>
    <property type="molecule type" value="Genomic_DNA"/>
</dbReference>
<dbReference type="Pfam" id="PF13483">
    <property type="entry name" value="Lactamase_B_3"/>
    <property type="match status" value="1"/>
</dbReference>
<evidence type="ECO:0000313" key="1">
    <source>
        <dbReference type="EMBL" id="HIS65297.1"/>
    </source>
</evidence>
<dbReference type="AlphaFoldDB" id="A0A9D1FA24"/>
<protein>
    <submittedName>
        <fullName evidence="1">MBL fold metallo-hydrolase</fullName>
    </submittedName>
</protein>
<sequence>MKLYYLYHSGVAVETENHLLIFDYYQDTLPGGVPALLQRVKKPVTVFASHSHYDHFNRAILTWKEAFPDIAYVLSDDIPPVDGCHRIGPRRTLELPGLTVSTLRSTDQGVAFVVTCDGHTIYHSGDLHWWHWSGEPDRDNQAMETAYKREMERLAGVHLDVAFLPVDPRQEADGLRGIEYFAAHNDCPCLVPIHYRWDPSILETLQQTPGPWQGRLCILDDRPREV</sequence>
<organism evidence="1 2">
    <name type="scientific">Candidatus Avoscillospira avistercoris</name>
    <dbReference type="NCBI Taxonomy" id="2840707"/>
    <lineage>
        <taxon>Bacteria</taxon>
        <taxon>Bacillati</taxon>
        <taxon>Bacillota</taxon>
        <taxon>Clostridia</taxon>
        <taxon>Eubacteriales</taxon>
        <taxon>Oscillospiraceae</taxon>
        <taxon>Oscillospiraceae incertae sedis</taxon>
        <taxon>Candidatus Avoscillospira</taxon>
    </lineage>
</organism>
<comment type="caution">
    <text evidence="1">The sequence shown here is derived from an EMBL/GenBank/DDBJ whole genome shotgun (WGS) entry which is preliminary data.</text>
</comment>
<dbReference type="Gene3D" id="3.60.15.10">
    <property type="entry name" value="Ribonuclease Z/Hydroxyacylglutathione hydrolase-like"/>
    <property type="match status" value="1"/>
</dbReference>
<dbReference type="PANTHER" id="PTHR42967">
    <property type="entry name" value="METAL DEPENDENT HYDROLASE"/>
    <property type="match status" value="1"/>
</dbReference>
<dbReference type="InterPro" id="IPR036866">
    <property type="entry name" value="RibonucZ/Hydroxyglut_hydro"/>
</dbReference>